<evidence type="ECO:0000313" key="5">
    <source>
        <dbReference type="Proteomes" id="UP000070544"/>
    </source>
</evidence>
<organism evidence="4 5">
    <name type="scientific">Gonapodya prolifera (strain JEL478)</name>
    <name type="common">Monoblepharis prolifera</name>
    <dbReference type="NCBI Taxonomy" id="1344416"/>
    <lineage>
        <taxon>Eukaryota</taxon>
        <taxon>Fungi</taxon>
        <taxon>Fungi incertae sedis</taxon>
        <taxon>Chytridiomycota</taxon>
        <taxon>Chytridiomycota incertae sedis</taxon>
        <taxon>Monoblepharidomycetes</taxon>
        <taxon>Monoblepharidales</taxon>
        <taxon>Gonapodyaceae</taxon>
        <taxon>Gonapodya</taxon>
    </lineage>
</organism>
<proteinExistence type="predicted"/>
<dbReference type="Proteomes" id="UP000070544">
    <property type="component" value="Unassembled WGS sequence"/>
</dbReference>
<dbReference type="GO" id="GO:0005829">
    <property type="term" value="C:cytosol"/>
    <property type="evidence" value="ECO:0007669"/>
    <property type="project" value="TreeGrafter"/>
</dbReference>
<keyword evidence="1" id="KW-0547">Nucleotide-binding</keyword>
<dbReference type="Pfam" id="PF01591">
    <property type="entry name" value="6PF2K"/>
    <property type="match status" value="1"/>
</dbReference>
<dbReference type="SUPFAM" id="SSF53254">
    <property type="entry name" value="Phosphoglycerate mutase-like"/>
    <property type="match status" value="1"/>
</dbReference>
<dbReference type="SUPFAM" id="SSF52540">
    <property type="entry name" value="P-loop containing nucleoside triphosphate hydrolases"/>
    <property type="match status" value="1"/>
</dbReference>
<keyword evidence="2" id="KW-0067">ATP-binding</keyword>
<dbReference type="Gene3D" id="3.40.50.1240">
    <property type="entry name" value="Phosphoglycerate mutase-like"/>
    <property type="match status" value="1"/>
</dbReference>
<dbReference type="SMART" id="SM00855">
    <property type="entry name" value="PGAM"/>
    <property type="match status" value="1"/>
</dbReference>
<evidence type="ECO:0000256" key="1">
    <source>
        <dbReference type="ARBA" id="ARBA00022741"/>
    </source>
</evidence>
<keyword evidence="5" id="KW-1185">Reference proteome</keyword>
<dbReference type="InterPro" id="IPR029033">
    <property type="entry name" value="His_PPase_superfam"/>
</dbReference>
<name>A0A138ZYM9_GONPJ</name>
<protein>
    <submittedName>
        <fullName evidence="4">Fructose-2,6-bisphosphatase</fullName>
    </submittedName>
</protein>
<dbReference type="GO" id="GO:0006003">
    <property type="term" value="P:fructose 2,6-bisphosphate metabolic process"/>
    <property type="evidence" value="ECO:0007669"/>
    <property type="project" value="InterPro"/>
</dbReference>
<dbReference type="CDD" id="cd07067">
    <property type="entry name" value="HP_PGM_like"/>
    <property type="match status" value="1"/>
</dbReference>
<dbReference type="InterPro" id="IPR013078">
    <property type="entry name" value="His_Pase_superF_clade-1"/>
</dbReference>
<dbReference type="OrthoDB" id="267323at2759"/>
<accession>A0A138ZYM9</accession>
<dbReference type="GO" id="GO:0006000">
    <property type="term" value="P:fructose metabolic process"/>
    <property type="evidence" value="ECO:0007669"/>
    <property type="project" value="InterPro"/>
</dbReference>
<sequence>MGMCGQSWIGYSSRIFNVGEYRRVMAHEDPNGMKQDASFFDPFNKEAVRLREEAAQHCMEDLVRWAQSLSSGCVAIFDATNTTAARRKQLYDYFTGVVDEKGNPMQVMFVESVVTGEFGADVVKRNVTEVKLTGPDYTGTDPEVAMRDFLERIKQYEKVYETMVEDEGVPFVKVIDAGRAFQVHRPHGHIQTRISYFLMNLNITPKSIYFTRHGESEFNVEGKIGGDSNLSERGWLYAAKLPDVMGKILPPETKLQIWTSSLVRTIQTASFAAMSASGVSPGISPTVTPTGATPRAPFHRAPTLVSWKALDELDSGYCDGLTYEEIAEKFPEEYAARDADKFYFRYRGGESYADLCRRIEPVIMELERVGADDTVLIVGHQAVLRCVYAWFQGYGQEELPYLKVPLHCVIKLSPRAYGCQVESWTVDIPAVETGDKPGRTTW</sequence>
<evidence type="ECO:0000313" key="4">
    <source>
        <dbReference type="EMBL" id="KXS09375.1"/>
    </source>
</evidence>
<dbReference type="Gene3D" id="3.40.50.300">
    <property type="entry name" value="P-loop containing nucleotide triphosphate hydrolases"/>
    <property type="match status" value="1"/>
</dbReference>
<dbReference type="GO" id="GO:0005524">
    <property type="term" value="F:ATP binding"/>
    <property type="evidence" value="ECO:0007669"/>
    <property type="project" value="UniProtKB-KW"/>
</dbReference>
<dbReference type="FunFam" id="3.40.50.300:FF:000644">
    <property type="entry name" value="GpmB, Fructose-2,6-bisphosphatase"/>
    <property type="match status" value="1"/>
</dbReference>
<reference evidence="4 5" key="1">
    <citation type="journal article" date="2015" name="Genome Biol. Evol.">
        <title>Phylogenomic analyses indicate that early fungi evolved digesting cell walls of algal ancestors of land plants.</title>
        <authorList>
            <person name="Chang Y."/>
            <person name="Wang S."/>
            <person name="Sekimoto S."/>
            <person name="Aerts A.L."/>
            <person name="Choi C."/>
            <person name="Clum A."/>
            <person name="LaButti K.M."/>
            <person name="Lindquist E.A."/>
            <person name="Yee Ngan C."/>
            <person name="Ohm R.A."/>
            <person name="Salamov A.A."/>
            <person name="Grigoriev I.V."/>
            <person name="Spatafora J.W."/>
            <person name="Berbee M.L."/>
        </authorList>
    </citation>
    <scope>NUCLEOTIDE SEQUENCE [LARGE SCALE GENOMIC DNA]</scope>
    <source>
        <strain evidence="4 5">JEL478</strain>
    </source>
</reference>
<feature type="domain" description="6-phosphofructo-2-kinase" evidence="3">
    <location>
        <begin position="7"/>
        <end position="205"/>
    </location>
</feature>
<dbReference type="PIRSF" id="PIRSF000709">
    <property type="entry name" value="6PFK_2-Ptase"/>
    <property type="match status" value="1"/>
</dbReference>
<dbReference type="PRINTS" id="PR00991">
    <property type="entry name" value="6PFRUCTKNASE"/>
</dbReference>
<dbReference type="GO" id="GO:0003873">
    <property type="term" value="F:6-phosphofructo-2-kinase activity"/>
    <property type="evidence" value="ECO:0007669"/>
    <property type="project" value="InterPro"/>
</dbReference>
<dbReference type="PANTHER" id="PTHR10606:SF44">
    <property type="entry name" value="6-PHOSPHOFRUCTO 2-KINASE_FRUCTOSE 2,6-BISPHOSPHATASE LONG FORM"/>
    <property type="match status" value="1"/>
</dbReference>
<dbReference type="AlphaFoldDB" id="A0A138ZYM9"/>
<dbReference type="PANTHER" id="PTHR10606">
    <property type="entry name" value="6-PHOSPHOFRUCTO-2-KINASE/FRUCTOSE-2,6-BISPHOSPHATASE"/>
    <property type="match status" value="1"/>
</dbReference>
<dbReference type="STRING" id="1344416.A0A138ZYM9"/>
<dbReference type="OMA" id="RCLMGYF"/>
<dbReference type="InterPro" id="IPR013079">
    <property type="entry name" value="6Phosfructo_kin"/>
</dbReference>
<dbReference type="Pfam" id="PF00300">
    <property type="entry name" value="His_Phos_1"/>
    <property type="match status" value="2"/>
</dbReference>
<evidence type="ECO:0000259" key="3">
    <source>
        <dbReference type="Pfam" id="PF01591"/>
    </source>
</evidence>
<dbReference type="GO" id="GO:0004331">
    <property type="term" value="F:fructose-2,6-bisphosphate 2-phosphatase activity"/>
    <property type="evidence" value="ECO:0007669"/>
    <property type="project" value="TreeGrafter"/>
</dbReference>
<evidence type="ECO:0000256" key="2">
    <source>
        <dbReference type="ARBA" id="ARBA00022840"/>
    </source>
</evidence>
<dbReference type="InterPro" id="IPR027417">
    <property type="entry name" value="P-loop_NTPase"/>
</dbReference>
<gene>
    <name evidence="4" type="ORF">M427DRAFT_233563</name>
</gene>
<dbReference type="EMBL" id="KQ965869">
    <property type="protein sequence ID" value="KXS09375.1"/>
    <property type="molecule type" value="Genomic_DNA"/>
</dbReference>
<dbReference type="InterPro" id="IPR003094">
    <property type="entry name" value="6Pfruct_kin"/>
</dbReference>